<evidence type="ECO:0000256" key="12">
    <source>
        <dbReference type="ARBA" id="ARBA00037875"/>
    </source>
</evidence>
<dbReference type="GO" id="GO:0031902">
    <property type="term" value="C:late endosome membrane"/>
    <property type="evidence" value="ECO:0007669"/>
    <property type="project" value="UniProtKB-SubCell"/>
</dbReference>
<evidence type="ECO:0000256" key="10">
    <source>
        <dbReference type="ARBA" id="ARBA00037845"/>
    </source>
</evidence>
<evidence type="ECO:0000256" key="11">
    <source>
        <dbReference type="ARBA" id="ARBA00037863"/>
    </source>
</evidence>
<evidence type="ECO:0000256" key="4">
    <source>
        <dbReference type="ARBA" id="ARBA00022692"/>
    </source>
</evidence>
<dbReference type="EMBL" id="CATQJL010000305">
    <property type="protein sequence ID" value="CAJ0604274.1"/>
    <property type="molecule type" value="Genomic_DNA"/>
</dbReference>
<name>A0AA36H5Y3_CYLNA</name>
<dbReference type="GO" id="GO:0005484">
    <property type="term" value="F:SNAP receptor activity"/>
    <property type="evidence" value="ECO:0007669"/>
    <property type="project" value="TreeGrafter"/>
</dbReference>
<keyword evidence="4 16" id="KW-0812">Transmembrane</keyword>
<comment type="subcellular location">
    <subcellularLocation>
        <location evidence="12">Cytoplasmic vesicle</location>
        <location evidence="12">Phagosome membrane</location>
        <topology evidence="12">Single-pass type IV membrane protein</topology>
    </subcellularLocation>
    <subcellularLocation>
        <location evidence="9">Cytoplasmic vesicle</location>
        <location evidence="9">Secretory vesicle membrane</location>
        <topology evidence="9">Single-pass type IV membrane protein</topology>
    </subcellularLocation>
    <subcellularLocation>
        <location evidence="1">Endoplasmic reticulum membrane</location>
        <topology evidence="1">Single-pass type IV membrane protein</topology>
    </subcellularLocation>
    <subcellularLocation>
        <location evidence="8">Golgi apparatus</location>
        <location evidence="8">trans-Golgi network membrane</location>
        <topology evidence="8">Single-pass type IV membrane protein</topology>
    </subcellularLocation>
    <subcellularLocation>
        <location evidence="10">Late endosome membrane</location>
        <topology evidence="10">Single-pass type IV membrane protein</topology>
    </subcellularLocation>
    <subcellularLocation>
        <location evidence="11">Lysosome membrane</location>
        <topology evidence="11">Single-pass type IV membrane protein</topology>
    </subcellularLocation>
</comment>
<evidence type="ECO:0000256" key="13">
    <source>
        <dbReference type="ARBA" id="ARBA00039269"/>
    </source>
</evidence>
<dbReference type="PROSITE" id="PS50892">
    <property type="entry name" value="V_SNARE"/>
    <property type="match status" value="1"/>
</dbReference>
<dbReference type="InterPro" id="IPR051097">
    <property type="entry name" value="Synaptobrevin-like_transport"/>
</dbReference>
<keyword evidence="20" id="KW-1185">Reference proteome</keyword>
<dbReference type="SUPFAM" id="SSF64356">
    <property type="entry name" value="SNARE-like"/>
    <property type="match status" value="1"/>
</dbReference>
<evidence type="ECO:0000256" key="1">
    <source>
        <dbReference type="ARBA" id="ARBA00004163"/>
    </source>
</evidence>
<keyword evidence="5" id="KW-0653">Protein transport</keyword>
<evidence type="ECO:0000256" key="3">
    <source>
        <dbReference type="ARBA" id="ARBA00022448"/>
    </source>
</evidence>
<dbReference type="PANTHER" id="PTHR21136:SF168">
    <property type="entry name" value="VESICLE-ASSOCIATED MEMBRANE PROTEIN 9"/>
    <property type="match status" value="1"/>
</dbReference>
<dbReference type="InterPro" id="IPR001388">
    <property type="entry name" value="Synaptobrevin-like"/>
</dbReference>
<keyword evidence="15" id="KW-0175">Coiled coil</keyword>
<feature type="domain" description="Longin" evidence="17">
    <location>
        <begin position="7"/>
        <end position="104"/>
    </location>
</feature>
<dbReference type="GO" id="GO:0006906">
    <property type="term" value="P:vesicle fusion"/>
    <property type="evidence" value="ECO:0007669"/>
    <property type="project" value="TreeGrafter"/>
</dbReference>
<dbReference type="PANTHER" id="PTHR21136">
    <property type="entry name" value="SNARE PROTEINS"/>
    <property type="match status" value="1"/>
</dbReference>
<evidence type="ECO:0000313" key="19">
    <source>
        <dbReference type="EMBL" id="CAJ0604274.1"/>
    </source>
</evidence>
<sequence>MSVVQGIVCRPSTSGDVIVLANCELEVAQPSSNSSTAIPSEYLAAKIIEKRAQLHFNNDGKIEIDGYFIHYAVSLDGPGPLIYACVAEPEVPSDRAQQFLLNVKTAVLEQNDLLGSLRTLGDHALQQQIHPILQHLMMAENNTQRPPHDTRIEDMRRQVDEVKNVMAANVASLMERGERLDSIERRTDELQASAGNFKMTAHRVQRRMFLTSAKWTIICVLFGIAMICIIILLILNAFGVFKKK</sequence>
<dbReference type="GO" id="GO:0005789">
    <property type="term" value="C:endoplasmic reticulum membrane"/>
    <property type="evidence" value="ECO:0007669"/>
    <property type="project" value="UniProtKB-SubCell"/>
</dbReference>
<dbReference type="Gene3D" id="3.30.450.50">
    <property type="entry name" value="Longin domain"/>
    <property type="match status" value="1"/>
</dbReference>
<dbReference type="PRINTS" id="PR00219">
    <property type="entry name" value="SYNAPTOBREVN"/>
</dbReference>
<dbReference type="InterPro" id="IPR010908">
    <property type="entry name" value="Longin_dom"/>
</dbReference>
<dbReference type="GO" id="GO:0031201">
    <property type="term" value="C:SNARE complex"/>
    <property type="evidence" value="ECO:0007669"/>
    <property type="project" value="TreeGrafter"/>
</dbReference>
<dbReference type="Proteomes" id="UP001176961">
    <property type="component" value="Unassembled WGS sequence"/>
</dbReference>
<evidence type="ECO:0000256" key="9">
    <source>
        <dbReference type="ARBA" id="ARBA00037803"/>
    </source>
</evidence>
<evidence type="ECO:0000256" key="2">
    <source>
        <dbReference type="ARBA" id="ARBA00008025"/>
    </source>
</evidence>
<keyword evidence="7 16" id="KW-0472">Membrane</keyword>
<feature type="domain" description="V-SNARE coiled-coil homology" evidence="18">
    <location>
        <begin position="151"/>
        <end position="211"/>
    </location>
</feature>
<comment type="similarity">
    <text evidence="2">Belongs to the synaptobrevin family.</text>
</comment>
<evidence type="ECO:0000256" key="15">
    <source>
        <dbReference type="PROSITE-ProRule" id="PRU00290"/>
    </source>
</evidence>
<evidence type="ECO:0000256" key="6">
    <source>
        <dbReference type="ARBA" id="ARBA00022989"/>
    </source>
</evidence>
<accession>A0AA36H5Y3</accession>
<evidence type="ECO:0000256" key="14">
    <source>
        <dbReference type="ARBA" id="ARBA00042194"/>
    </source>
</evidence>
<proteinExistence type="inferred from homology"/>
<dbReference type="GO" id="GO:0015031">
    <property type="term" value="P:protein transport"/>
    <property type="evidence" value="ECO:0007669"/>
    <property type="project" value="UniProtKB-KW"/>
</dbReference>
<evidence type="ECO:0000259" key="18">
    <source>
        <dbReference type="PROSITE" id="PS50892"/>
    </source>
</evidence>
<dbReference type="Gene3D" id="1.20.5.110">
    <property type="match status" value="1"/>
</dbReference>
<dbReference type="InterPro" id="IPR042855">
    <property type="entry name" value="V_SNARE_CC"/>
</dbReference>
<evidence type="ECO:0000256" key="8">
    <source>
        <dbReference type="ARBA" id="ARBA00037801"/>
    </source>
</evidence>
<dbReference type="GO" id="GO:0005794">
    <property type="term" value="C:Golgi apparatus"/>
    <property type="evidence" value="ECO:0007669"/>
    <property type="project" value="UniProtKB-SubCell"/>
</dbReference>
<dbReference type="InterPro" id="IPR011012">
    <property type="entry name" value="Longin-like_dom_sf"/>
</dbReference>
<gene>
    <name evidence="19" type="ORF">CYNAS_LOCUS16257</name>
</gene>
<evidence type="ECO:0000259" key="17">
    <source>
        <dbReference type="PROSITE" id="PS50859"/>
    </source>
</evidence>
<dbReference type="GO" id="GO:0030658">
    <property type="term" value="C:transport vesicle membrane"/>
    <property type="evidence" value="ECO:0007669"/>
    <property type="project" value="UniProtKB-SubCell"/>
</dbReference>
<evidence type="ECO:0000256" key="16">
    <source>
        <dbReference type="SAM" id="Phobius"/>
    </source>
</evidence>
<dbReference type="PROSITE" id="PS50859">
    <property type="entry name" value="LONGIN"/>
    <property type="match status" value="1"/>
</dbReference>
<protein>
    <recommendedName>
        <fullName evidence="13">Vesicle-associated membrane protein 7</fullName>
    </recommendedName>
    <alternativeName>
        <fullName evidence="14">Synaptobrevin-like protein 1</fullName>
    </alternativeName>
</protein>
<dbReference type="GO" id="GO:0000149">
    <property type="term" value="F:SNARE binding"/>
    <property type="evidence" value="ECO:0007669"/>
    <property type="project" value="TreeGrafter"/>
</dbReference>
<dbReference type="SUPFAM" id="SSF58038">
    <property type="entry name" value="SNARE fusion complex"/>
    <property type="match status" value="1"/>
</dbReference>
<reference evidence="19" key="1">
    <citation type="submission" date="2023-07" db="EMBL/GenBank/DDBJ databases">
        <authorList>
            <consortium name="CYATHOMIX"/>
        </authorList>
    </citation>
    <scope>NUCLEOTIDE SEQUENCE</scope>
    <source>
        <strain evidence="19">N/A</strain>
    </source>
</reference>
<dbReference type="Pfam" id="PF00957">
    <property type="entry name" value="Synaptobrevin"/>
    <property type="match status" value="1"/>
</dbReference>
<evidence type="ECO:0000256" key="7">
    <source>
        <dbReference type="ARBA" id="ARBA00023136"/>
    </source>
</evidence>
<feature type="transmembrane region" description="Helical" evidence="16">
    <location>
        <begin position="215"/>
        <end position="241"/>
    </location>
</feature>
<dbReference type="GO" id="GO:0006887">
    <property type="term" value="P:exocytosis"/>
    <property type="evidence" value="ECO:0007669"/>
    <property type="project" value="TreeGrafter"/>
</dbReference>
<evidence type="ECO:0000313" key="20">
    <source>
        <dbReference type="Proteomes" id="UP001176961"/>
    </source>
</evidence>
<keyword evidence="6 16" id="KW-1133">Transmembrane helix</keyword>
<comment type="caution">
    <text evidence="19">The sequence shown here is derived from an EMBL/GenBank/DDBJ whole genome shotgun (WGS) entry which is preliminary data.</text>
</comment>
<dbReference type="GO" id="GO:0005765">
    <property type="term" value="C:lysosomal membrane"/>
    <property type="evidence" value="ECO:0007669"/>
    <property type="project" value="UniProtKB-SubCell"/>
</dbReference>
<dbReference type="GO" id="GO:0030670">
    <property type="term" value="C:phagocytic vesicle membrane"/>
    <property type="evidence" value="ECO:0007669"/>
    <property type="project" value="UniProtKB-SubCell"/>
</dbReference>
<evidence type="ECO:0000256" key="5">
    <source>
        <dbReference type="ARBA" id="ARBA00022927"/>
    </source>
</evidence>
<organism evidence="19 20">
    <name type="scientific">Cylicocyclus nassatus</name>
    <name type="common">Nematode worm</name>
    <dbReference type="NCBI Taxonomy" id="53992"/>
    <lineage>
        <taxon>Eukaryota</taxon>
        <taxon>Metazoa</taxon>
        <taxon>Ecdysozoa</taxon>
        <taxon>Nematoda</taxon>
        <taxon>Chromadorea</taxon>
        <taxon>Rhabditida</taxon>
        <taxon>Rhabditina</taxon>
        <taxon>Rhabditomorpha</taxon>
        <taxon>Strongyloidea</taxon>
        <taxon>Strongylidae</taxon>
        <taxon>Cylicocyclus</taxon>
    </lineage>
</organism>
<dbReference type="AlphaFoldDB" id="A0AA36H5Y3"/>
<keyword evidence="3" id="KW-0813">Transport</keyword>